<organism evidence="2 3">
    <name type="scientific">Hypholoma sublateritium (strain FD-334 SS-4)</name>
    <dbReference type="NCBI Taxonomy" id="945553"/>
    <lineage>
        <taxon>Eukaryota</taxon>
        <taxon>Fungi</taxon>
        <taxon>Dikarya</taxon>
        <taxon>Basidiomycota</taxon>
        <taxon>Agaricomycotina</taxon>
        <taxon>Agaricomycetes</taxon>
        <taxon>Agaricomycetidae</taxon>
        <taxon>Agaricales</taxon>
        <taxon>Agaricineae</taxon>
        <taxon>Strophariaceae</taxon>
        <taxon>Hypholoma</taxon>
    </lineage>
</organism>
<reference evidence="3" key="1">
    <citation type="submission" date="2014-04" db="EMBL/GenBank/DDBJ databases">
        <title>Evolutionary Origins and Diversification of the Mycorrhizal Mutualists.</title>
        <authorList>
            <consortium name="DOE Joint Genome Institute"/>
            <consortium name="Mycorrhizal Genomics Consortium"/>
            <person name="Kohler A."/>
            <person name="Kuo A."/>
            <person name="Nagy L.G."/>
            <person name="Floudas D."/>
            <person name="Copeland A."/>
            <person name="Barry K.W."/>
            <person name="Cichocki N."/>
            <person name="Veneault-Fourrey C."/>
            <person name="LaButti K."/>
            <person name="Lindquist E.A."/>
            <person name="Lipzen A."/>
            <person name="Lundell T."/>
            <person name="Morin E."/>
            <person name="Murat C."/>
            <person name="Riley R."/>
            <person name="Ohm R."/>
            <person name="Sun H."/>
            <person name="Tunlid A."/>
            <person name="Henrissat B."/>
            <person name="Grigoriev I.V."/>
            <person name="Hibbett D.S."/>
            <person name="Martin F."/>
        </authorList>
    </citation>
    <scope>NUCLEOTIDE SEQUENCE [LARGE SCALE GENOMIC DNA]</scope>
    <source>
        <strain evidence="3">FD-334 SS-4</strain>
    </source>
</reference>
<sequence length="154" mass="16758">MTQRRRRNMEKPRRRTADSRRAGFRREPQVLAILDSHAHAPRGQIAGHALTIPVPSKHDAEGPPDLRSVPGGCDTDTDMYAPPCVCGIIGLCSWRSALAPQYYVGRGSPPSNTCYAVAHRRNKQRACGCNAPPRVAAAPGRALGLLAAAWKDRK</sequence>
<evidence type="ECO:0000313" key="3">
    <source>
        <dbReference type="Proteomes" id="UP000054270"/>
    </source>
</evidence>
<evidence type="ECO:0000256" key="1">
    <source>
        <dbReference type="SAM" id="MobiDB-lite"/>
    </source>
</evidence>
<dbReference type="Proteomes" id="UP000054270">
    <property type="component" value="Unassembled WGS sequence"/>
</dbReference>
<feature type="region of interest" description="Disordered" evidence="1">
    <location>
        <begin position="1"/>
        <end position="25"/>
    </location>
</feature>
<accession>A0A0D2PWY7</accession>
<dbReference type="EMBL" id="KN817539">
    <property type="protein sequence ID" value="KJA23980.1"/>
    <property type="molecule type" value="Genomic_DNA"/>
</dbReference>
<keyword evidence="3" id="KW-1185">Reference proteome</keyword>
<name>A0A0D2PWY7_HYPSF</name>
<evidence type="ECO:0000313" key="2">
    <source>
        <dbReference type="EMBL" id="KJA23980.1"/>
    </source>
</evidence>
<protein>
    <submittedName>
        <fullName evidence="2">Uncharacterized protein</fullName>
    </submittedName>
</protein>
<dbReference type="AlphaFoldDB" id="A0A0D2PWY7"/>
<feature type="compositionally biased region" description="Basic and acidic residues" evidence="1">
    <location>
        <begin position="9"/>
        <end position="25"/>
    </location>
</feature>
<proteinExistence type="predicted"/>
<gene>
    <name evidence="2" type="ORF">HYPSUDRAFT_544294</name>
</gene>